<name>A0ABD4XVZ8_STUST</name>
<proteinExistence type="predicted"/>
<evidence type="ECO:0000256" key="1">
    <source>
        <dbReference type="SAM" id="Phobius"/>
    </source>
</evidence>
<evidence type="ECO:0000313" key="3">
    <source>
        <dbReference type="Proteomes" id="UP001161139"/>
    </source>
</evidence>
<sequence length="235" mass="25090">MTKAAIQKLMINIGMAVPVALLLVLLYGTPSNGYGITYTLLLTAALTLAIGYARSRVAAGYEKRINAEAPLNWEVKVNGVAVGHLSDADYAKLQKRVHQEPAVAVAQGKNFLKVAMNVFSMYLTAIPLALFWGSVLMLVISPESVQEVAAQMVQADTTQLTAGLTSTLQTLTILLVISMVGVAPIFGQRFGAQDEYRKAVGELIRAHCKTPAEGRIDLFNYGPATGSEASLPPAN</sequence>
<organism evidence="2 3">
    <name type="scientific">Stutzerimonas stutzeri</name>
    <name type="common">Pseudomonas stutzeri</name>
    <dbReference type="NCBI Taxonomy" id="316"/>
    <lineage>
        <taxon>Bacteria</taxon>
        <taxon>Pseudomonadati</taxon>
        <taxon>Pseudomonadota</taxon>
        <taxon>Gammaproteobacteria</taxon>
        <taxon>Pseudomonadales</taxon>
        <taxon>Pseudomonadaceae</taxon>
        <taxon>Stutzerimonas</taxon>
    </lineage>
</organism>
<keyword evidence="1" id="KW-0812">Transmembrane</keyword>
<dbReference type="Proteomes" id="UP001161139">
    <property type="component" value="Unassembled WGS sequence"/>
</dbReference>
<evidence type="ECO:0008006" key="4">
    <source>
        <dbReference type="Google" id="ProtNLM"/>
    </source>
</evidence>
<reference evidence="2" key="1">
    <citation type="submission" date="2022-09" db="EMBL/GenBank/DDBJ databases">
        <title>Intensive care unit water sources are persistently colonized with multi-drug resistant bacteria and are the site of extensive horizontal gene transfer of antibiotic resistance genes.</title>
        <authorList>
            <person name="Diorio-Toth L."/>
        </authorList>
    </citation>
    <scope>NUCLEOTIDE SEQUENCE</scope>
    <source>
        <strain evidence="2">GD03864</strain>
    </source>
</reference>
<protein>
    <recommendedName>
        <fullName evidence="4">MotA/TolQ/ExbB proton channel domain-containing protein</fullName>
    </recommendedName>
</protein>
<evidence type="ECO:0000313" key="2">
    <source>
        <dbReference type="EMBL" id="MDH0687046.1"/>
    </source>
</evidence>
<gene>
    <name evidence="2" type="ORF">N5D09_02955</name>
</gene>
<comment type="caution">
    <text evidence="2">The sequence shown here is derived from an EMBL/GenBank/DDBJ whole genome shotgun (WGS) entry which is preliminary data.</text>
</comment>
<feature type="transmembrane region" description="Helical" evidence="1">
    <location>
        <begin position="34"/>
        <end position="53"/>
    </location>
</feature>
<keyword evidence="1" id="KW-1133">Transmembrane helix</keyword>
<feature type="transmembrane region" description="Helical" evidence="1">
    <location>
        <begin position="9"/>
        <end position="28"/>
    </location>
</feature>
<dbReference type="EMBL" id="JAOCDG010000003">
    <property type="protein sequence ID" value="MDH0687046.1"/>
    <property type="molecule type" value="Genomic_DNA"/>
</dbReference>
<feature type="transmembrane region" description="Helical" evidence="1">
    <location>
        <begin position="119"/>
        <end position="140"/>
    </location>
</feature>
<dbReference type="AlphaFoldDB" id="A0ABD4XVZ8"/>
<keyword evidence="1" id="KW-0472">Membrane</keyword>
<dbReference type="RefSeq" id="WP_279649006.1">
    <property type="nucleotide sequence ID" value="NZ_JAOCDG010000003.1"/>
</dbReference>
<accession>A0ABD4XVZ8</accession>
<feature type="transmembrane region" description="Helical" evidence="1">
    <location>
        <begin position="160"/>
        <end position="187"/>
    </location>
</feature>